<dbReference type="Proteomes" id="UP000199137">
    <property type="component" value="Unassembled WGS sequence"/>
</dbReference>
<keyword evidence="5" id="KW-1185">Reference proteome</keyword>
<gene>
    <name evidence="2" type="ORF">G3I59_22715</name>
    <name evidence="3" type="ORF">SAMN05421854_102971</name>
</gene>
<feature type="region of interest" description="Disordered" evidence="1">
    <location>
        <begin position="1"/>
        <end position="32"/>
    </location>
</feature>
<protein>
    <submittedName>
        <fullName evidence="2">PE domain-containing protein</fullName>
    </submittedName>
    <submittedName>
        <fullName evidence="3">PE family protein</fullName>
    </submittedName>
</protein>
<dbReference type="Proteomes" id="UP000470404">
    <property type="component" value="Unassembled WGS sequence"/>
</dbReference>
<evidence type="ECO:0000313" key="5">
    <source>
        <dbReference type="Proteomes" id="UP000470404"/>
    </source>
</evidence>
<reference evidence="3 4" key="1">
    <citation type="submission" date="2016-10" db="EMBL/GenBank/DDBJ databases">
        <authorList>
            <person name="de Groot N.N."/>
        </authorList>
    </citation>
    <scope>NUCLEOTIDE SEQUENCE [LARGE SCALE GENOMIC DNA]</scope>
    <source>
        <strain evidence="3 4">DSM 44637</strain>
    </source>
</reference>
<evidence type="ECO:0000256" key="1">
    <source>
        <dbReference type="SAM" id="MobiDB-lite"/>
    </source>
</evidence>
<dbReference type="AlphaFoldDB" id="A0A1I5J855"/>
<evidence type="ECO:0000313" key="4">
    <source>
        <dbReference type="Proteomes" id="UP000199137"/>
    </source>
</evidence>
<dbReference type="RefSeq" id="WP_067575871.1">
    <property type="nucleotide sequence ID" value="NZ_FOWC01000002.1"/>
</dbReference>
<sequence>MTDNQQPHLPPARRQGETSFETPSPGDGYSYDKGALQELATWYEGLGKKYRIDQQHALIITRTPQFASDFSSAGNATAFQRSGESLQGSLRQCEQYCREQAAKYRAALEKYAAAEDAHSADIDKAGRSL</sequence>
<name>A0A1I5J855_9PSEU</name>
<dbReference type="EMBL" id="JAAGNC010000111">
    <property type="protein sequence ID" value="NEC58342.1"/>
    <property type="molecule type" value="Genomic_DNA"/>
</dbReference>
<accession>A0A1I5J855</accession>
<organism evidence="3 4">
    <name type="scientific">Amycolatopsis rubida</name>
    <dbReference type="NCBI Taxonomy" id="112413"/>
    <lineage>
        <taxon>Bacteria</taxon>
        <taxon>Bacillati</taxon>
        <taxon>Actinomycetota</taxon>
        <taxon>Actinomycetes</taxon>
        <taxon>Pseudonocardiales</taxon>
        <taxon>Pseudonocardiaceae</taxon>
        <taxon>Amycolatopsis</taxon>
    </lineage>
</organism>
<proteinExistence type="predicted"/>
<dbReference type="STRING" id="112413.SAMN05421854_102971"/>
<evidence type="ECO:0000313" key="3">
    <source>
        <dbReference type="EMBL" id="SFO68576.1"/>
    </source>
</evidence>
<dbReference type="OrthoDB" id="3629584at2"/>
<reference evidence="2 5" key="2">
    <citation type="submission" date="2020-01" db="EMBL/GenBank/DDBJ databases">
        <title>Insect and environment-associated Actinomycetes.</title>
        <authorList>
            <person name="Currrie C."/>
            <person name="Chevrette M."/>
            <person name="Carlson C."/>
            <person name="Stubbendieck R."/>
            <person name="Wendt-Pienkowski E."/>
        </authorList>
    </citation>
    <scope>NUCLEOTIDE SEQUENCE [LARGE SCALE GENOMIC DNA]</scope>
    <source>
        <strain evidence="2 5">SID8386</strain>
    </source>
</reference>
<evidence type="ECO:0000313" key="2">
    <source>
        <dbReference type="EMBL" id="NEC58342.1"/>
    </source>
</evidence>
<dbReference type="EMBL" id="FOWC01000002">
    <property type="protein sequence ID" value="SFO68576.1"/>
    <property type="molecule type" value="Genomic_DNA"/>
</dbReference>